<dbReference type="Gene3D" id="3.80.10.10">
    <property type="entry name" value="Ribonuclease Inhibitor"/>
    <property type="match status" value="2"/>
</dbReference>
<comment type="caution">
    <text evidence="1">The sequence shown here is derived from an EMBL/GenBank/DDBJ whole genome shotgun (WGS) entry which is preliminary data.</text>
</comment>
<accession>A0A9J6BIB4</accession>
<dbReference type="AlphaFoldDB" id="A0A9J6BIB4"/>
<sequence>MQNLENLIIHNVYLTKNDIGKIHLKNLKFLNIQRSGIDILDHIKIADNKLEKLILRPVDNFFDFKKSNQNFLENQKNVKILNLQFDASNLKMIEKFHENSQFEDLTYDVVSIEETKSLVNFLKNQKNLKRLKIDCCENLTNEHFEMIQNLNLISLRLDNFDGIDEAELRQILKMTELKQLSLKVNDGNEEAFEIFHEFFLPKLEEFYLNENDVIFDHSYYAGISNCMPNLKTFVILDSGFYEDEVKYAEIFRNFNKVEILSLNNSSLPKVIFEIDEIKNENLKELKISHFYHYEVFEFQKIVENFPNLEKISFEFTVKKFENAKDLKASILENYFCLLSGLKNLKFFNCSTIFSNDFLAVSFTSDDIEILLENSKNLEFFLNKNIKIENFDEIKRNFGQKFDYVKLVDDKILFCNKRSLKEIKNREKQSMWIFHEVVNILGEFFFKSFVWKYYN</sequence>
<dbReference type="InterPro" id="IPR032675">
    <property type="entry name" value="LRR_dom_sf"/>
</dbReference>
<proteinExistence type="predicted"/>
<dbReference type="EMBL" id="JADBJN010000004">
    <property type="protein sequence ID" value="KAG5669416.1"/>
    <property type="molecule type" value="Genomic_DNA"/>
</dbReference>
<organism evidence="1 2">
    <name type="scientific">Polypedilum vanderplanki</name>
    <name type="common">Sleeping chironomid midge</name>
    <dbReference type="NCBI Taxonomy" id="319348"/>
    <lineage>
        <taxon>Eukaryota</taxon>
        <taxon>Metazoa</taxon>
        <taxon>Ecdysozoa</taxon>
        <taxon>Arthropoda</taxon>
        <taxon>Hexapoda</taxon>
        <taxon>Insecta</taxon>
        <taxon>Pterygota</taxon>
        <taxon>Neoptera</taxon>
        <taxon>Endopterygota</taxon>
        <taxon>Diptera</taxon>
        <taxon>Nematocera</taxon>
        <taxon>Chironomoidea</taxon>
        <taxon>Chironomidae</taxon>
        <taxon>Chironominae</taxon>
        <taxon>Polypedilum</taxon>
        <taxon>Polypedilum</taxon>
    </lineage>
</organism>
<keyword evidence="2" id="KW-1185">Reference proteome</keyword>
<gene>
    <name evidence="1" type="ORF">PVAND_017303</name>
</gene>
<evidence type="ECO:0000313" key="1">
    <source>
        <dbReference type="EMBL" id="KAG5669416.1"/>
    </source>
</evidence>
<protein>
    <submittedName>
        <fullName evidence="1">Uncharacterized protein</fullName>
    </submittedName>
</protein>
<dbReference type="Proteomes" id="UP001107558">
    <property type="component" value="Chromosome 4"/>
</dbReference>
<reference evidence="1" key="1">
    <citation type="submission" date="2021-03" db="EMBL/GenBank/DDBJ databases">
        <title>Chromosome level genome of the anhydrobiotic midge Polypedilum vanderplanki.</title>
        <authorList>
            <person name="Yoshida Y."/>
            <person name="Kikawada T."/>
            <person name="Gusev O."/>
        </authorList>
    </citation>
    <scope>NUCLEOTIDE SEQUENCE</scope>
    <source>
        <strain evidence="1">NIAS01</strain>
        <tissue evidence="1">Whole body or cell culture</tissue>
    </source>
</reference>
<name>A0A9J6BIB4_POLVA</name>
<evidence type="ECO:0000313" key="2">
    <source>
        <dbReference type="Proteomes" id="UP001107558"/>
    </source>
</evidence>
<dbReference type="SUPFAM" id="SSF52047">
    <property type="entry name" value="RNI-like"/>
    <property type="match status" value="1"/>
</dbReference>